<name>A0A811S1N9_9POAL</name>
<proteinExistence type="predicted"/>
<dbReference type="PANTHER" id="PTHR15503:SF22">
    <property type="entry name" value="TRANSPOSON TY3-I GAG POLYPROTEIN"/>
    <property type="match status" value="1"/>
</dbReference>
<organism evidence="2 3">
    <name type="scientific">Miscanthus lutarioriparius</name>
    <dbReference type="NCBI Taxonomy" id="422564"/>
    <lineage>
        <taxon>Eukaryota</taxon>
        <taxon>Viridiplantae</taxon>
        <taxon>Streptophyta</taxon>
        <taxon>Embryophyta</taxon>
        <taxon>Tracheophyta</taxon>
        <taxon>Spermatophyta</taxon>
        <taxon>Magnoliopsida</taxon>
        <taxon>Liliopsida</taxon>
        <taxon>Poales</taxon>
        <taxon>Poaceae</taxon>
        <taxon>PACMAD clade</taxon>
        <taxon>Panicoideae</taxon>
        <taxon>Andropogonodae</taxon>
        <taxon>Andropogoneae</taxon>
        <taxon>Saccharinae</taxon>
        <taxon>Miscanthus</taxon>
    </lineage>
</organism>
<dbReference type="CDD" id="cd00303">
    <property type="entry name" value="retropepsin_like"/>
    <property type="match status" value="1"/>
</dbReference>
<feature type="domain" description="Retrotransposon gag" evidence="1">
    <location>
        <begin position="74"/>
        <end position="153"/>
    </location>
</feature>
<dbReference type="InterPro" id="IPR032567">
    <property type="entry name" value="RTL1-rel"/>
</dbReference>
<keyword evidence="3" id="KW-1185">Reference proteome</keyword>
<dbReference type="PANTHER" id="PTHR15503">
    <property type="entry name" value="LDOC1 RELATED"/>
    <property type="match status" value="1"/>
</dbReference>
<gene>
    <name evidence="2" type="ORF">NCGR_LOCUS60320</name>
</gene>
<dbReference type="Pfam" id="PF08284">
    <property type="entry name" value="RVP_2"/>
    <property type="match status" value="1"/>
</dbReference>
<dbReference type="InterPro" id="IPR021109">
    <property type="entry name" value="Peptidase_aspartic_dom_sf"/>
</dbReference>
<dbReference type="SUPFAM" id="SSF50630">
    <property type="entry name" value="Acid proteases"/>
    <property type="match status" value="1"/>
</dbReference>
<comment type="caution">
    <text evidence="2">The sequence shown here is derived from an EMBL/GenBank/DDBJ whole genome shotgun (WGS) entry which is preliminary data.</text>
</comment>
<dbReference type="Pfam" id="PF03732">
    <property type="entry name" value="Retrotrans_gag"/>
    <property type="match status" value="1"/>
</dbReference>
<dbReference type="EMBL" id="CAJGYO010000018">
    <property type="protein sequence ID" value="CAD6336222.1"/>
    <property type="molecule type" value="Genomic_DNA"/>
</dbReference>
<dbReference type="AlphaFoldDB" id="A0A811S1N9"/>
<sequence length="473" mass="52975">MDPNFQLLLDEIKSVKTTVNGVESRVDAVETSLGSRISAMDRSISDRFGRVEGAIQVFDDWRPSVDASVEELRSKSLDHHGRQFSWEQFCKLVLDRFGKSQYEALIRQLFRICQASTVQEYIDKFSELVDQLLAYTWHTDPLFFAMRFMDGLRDDIRNAVHMQRPNSFDEACVLALLQEELLESTRCQEGRRPKPFTSNKFAGVRPTVTQIPLAADKNDNAALAVGAERRGRGVEDRLNTLRSYRRARGLCIHCGEKWSRDHRCSENIQLHVLQEFWDICHNDASSDDSQPAKEPTEAQILLAVSLAALNGSATASTMQFQGAIQGLPVKILLDSGSSHTFVSFALSSRLTGQTSLPVPLRVKIADGQVLDCATTFLQLEWEAQGCSFHTDAKVLPLAHYDLVVGMDWLAQYSPMQVDWAQKWLVIPYEGAFRTLQGELHSLPPGSVIQVTTLTEDSPTFATPTQPAAITQLL</sequence>
<dbReference type="OrthoDB" id="694725at2759"/>
<dbReference type="InterPro" id="IPR005162">
    <property type="entry name" value="Retrotrans_gag_dom"/>
</dbReference>
<accession>A0A811S1N9</accession>
<evidence type="ECO:0000313" key="2">
    <source>
        <dbReference type="EMBL" id="CAD6336222.1"/>
    </source>
</evidence>
<protein>
    <recommendedName>
        <fullName evidence="1">Retrotransposon gag domain-containing protein</fullName>
    </recommendedName>
</protein>
<dbReference type="Gene3D" id="2.40.70.10">
    <property type="entry name" value="Acid Proteases"/>
    <property type="match status" value="1"/>
</dbReference>
<reference evidence="2" key="1">
    <citation type="submission" date="2020-10" db="EMBL/GenBank/DDBJ databases">
        <authorList>
            <person name="Han B."/>
            <person name="Lu T."/>
            <person name="Zhao Q."/>
            <person name="Huang X."/>
            <person name="Zhao Y."/>
        </authorList>
    </citation>
    <scope>NUCLEOTIDE SEQUENCE</scope>
</reference>
<evidence type="ECO:0000313" key="3">
    <source>
        <dbReference type="Proteomes" id="UP000604825"/>
    </source>
</evidence>
<dbReference type="Proteomes" id="UP000604825">
    <property type="component" value="Unassembled WGS sequence"/>
</dbReference>
<evidence type="ECO:0000259" key="1">
    <source>
        <dbReference type="Pfam" id="PF03732"/>
    </source>
</evidence>